<dbReference type="PANTHER" id="PTHR35525:SF3">
    <property type="entry name" value="BLL6575 PROTEIN"/>
    <property type="match status" value="1"/>
</dbReference>
<dbReference type="InParanoid" id="A0A263D917"/>
<evidence type="ECO:0000313" key="2">
    <source>
        <dbReference type="EMBL" id="OZM74689.1"/>
    </source>
</evidence>
<reference evidence="2 3" key="1">
    <citation type="submission" date="2017-07" db="EMBL/GenBank/DDBJ databases">
        <title>Amycolatopsis antarcticus sp. nov., isolated from the surface of an Antarcticus brown macroalga.</title>
        <authorList>
            <person name="Wang J."/>
            <person name="Leiva S."/>
            <person name="Huang J."/>
            <person name="Huang Y."/>
        </authorList>
    </citation>
    <scope>NUCLEOTIDE SEQUENCE [LARGE SCALE GENOMIC DNA]</scope>
    <source>
        <strain evidence="2 3">AU-G6</strain>
    </source>
</reference>
<accession>A0A263D917</accession>
<evidence type="ECO:0000259" key="1">
    <source>
        <dbReference type="Pfam" id="PF11706"/>
    </source>
</evidence>
<comment type="caution">
    <text evidence="2">The sequence shown here is derived from an EMBL/GenBank/DDBJ whole genome shotgun (WGS) entry which is preliminary data.</text>
</comment>
<dbReference type="EMBL" id="NKYE01000001">
    <property type="protein sequence ID" value="OZM74689.1"/>
    <property type="molecule type" value="Genomic_DNA"/>
</dbReference>
<organism evidence="2 3">
    <name type="scientific">Amycolatopsis antarctica</name>
    <dbReference type="NCBI Taxonomy" id="1854586"/>
    <lineage>
        <taxon>Bacteria</taxon>
        <taxon>Bacillati</taxon>
        <taxon>Actinomycetota</taxon>
        <taxon>Actinomycetes</taxon>
        <taxon>Pseudonocardiales</taxon>
        <taxon>Pseudonocardiaceae</taxon>
        <taxon>Amycolatopsis</taxon>
    </lineage>
</organism>
<dbReference type="OrthoDB" id="3531194at2"/>
<dbReference type="InterPro" id="IPR010852">
    <property type="entry name" value="ABATE"/>
</dbReference>
<feature type="domain" description="Zinc finger CGNR" evidence="1">
    <location>
        <begin position="140"/>
        <end position="182"/>
    </location>
</feature>
<dbReference type="Proteomes" id="UP000242444">
    <property type="component" value="Unassembled WGS sequence"/>
</dbReference>
<name>A0A263D917_9PSEU</name>
<dbReference type="AlphaFoldDB" id="A0A263D917"/>
<gene>
    <name evidence="2" type="ORF">CFN78_00090</name>
</gene>
<sequence>MQVSLSDYVRAAGVTTDLVNTAPGVWSGMDKLPDTTALDAFLREHDITAGAHELAGADLDGVRELRASTRTVIDNPDPAQLVSGATSLTAGLGSPTLAIDETGLSSWAVTAGENTPVAQRLALVCAVGILGVVHTLGAGRFRPCVAPTCSGAFIDTSRPGRRRYCMPGICGNRVNVANHRARTRST</sequence>
<dbReference type="InterPro" id="IPR023286">
    <property type="entry name" value="ABATE_dom_sf"/>
</dbReference>
<proteinExistence type="predicted"/>
<evidence type="ECO:0000313" key="3">
    <source>
        <dbReference type="Proteomes" id="UP000242444"/>
    </source>
</evidence>
<dbReference type="PANTHER" id="PTHR35525">
    <property type="entry name" value="BLL6575 PROTEIN"/>
    <property type="match status" value="1"/>
</dbReference>
<dbReference type="Pfam" id="PF07336">
    <property type="entry name" value="ABATE"/>
    <property type="match status" value="1"/>
</dbReference>
<dbReference type="Pfam" id="PF11706">
    <property type="entry name" value="zf-CGNR"/>
    <property type="match status" value="1"/>
</dbReference>
<dbReference type="InterPro" id="IPR021005">
    <property type="entry name" value="Znf_CGNR"/>
</dbReference>
<keyword evidence="3" id="KW-1185">Reference proteome</keyword>
<dbReference type="Gene3D" id="1.10.3300.10">
    <property type="entry name" value="Jann2411-like domain"/>
    <property type="match status" value="1"/>
</dbReference>
<protein>
    <recommendedName>
        <fullName evidence="1">Zinc finger CGNR domain-containing protein</fullName>
    </recommendedName>
</protein>
<dbReference type="SUPFAM" id="SSF160904">
    <property type="entry name" value="Jann2411-like"/>
    <property type="match status" value="1"/>
</dbReference>